<dbReference type="OrthoDB" id="9815400at2"/>
<accession>A0A1I7MXG2</accession>
<dbReference type="InterPro" id="IPR005325">
    <property type="entry name" value="DUF308_memb"/>
</dbReference>
<reference evidence="3" key="1">
    <citation type="submission" date="2016-10" db="EMBL/GenBank/DDBJ databases">
        <authorList>
            <person name="Varghese N."/>
            <person name="Submissions S."/>
        </authorList>
    </citation>
    <scope>NUCLEOTIDE SEQUENCE [LARGE SCALE GENOMIC DNA]</scope>
    <source>
        <strain evidence="3">DSM 1565</strain>
    </source>
</reference>
<keyword evidence="3" id="KW-1185">Reference proteome</keyword>
<name>A0A1I7MXG2_9HYPH</name>
<feature type="transmembrane region" description="Helical" evidence="1">
    <location>
        <begin position="156"/>
        <end position="176"/>
    </location>
</feature>
<gene>
    <name evidence="2" type="ORF">SAMN04488557_0660</name>
</gene>
<dbReference type="Pfam" id="PF03729">
    <property type="entry name" value="DUF308"/>
    <property type="match status" value="1"/>
</dbReference>
<dbReference type="STRING" id="51670.SAMN04488557_0660"/>
<feature type="transmembrane region" description="Helical" evidence="1">
    <location>
        <begin position="74"/>
        <end position="92"/>
    </location>
</feature>
<keyword evidence="1" id="KW-0472">Membrane</keyword>
<dbReference type="PANTHER" id="PTHR34989:SF1">
    <property type="entry name" value="PROTEIN HDED"/>
    <property type="match status" value="1"/>
</dbReference>
<dbReference type="AlphaFoldDB" id="A0A1I7MXG2"/>
<feature type="transmembrane region" description="Helical" evidence="1">
    <location>
        <begin position="131"/>
        <end position="150"/>
    </location>
</feature>
<organism evidence="2 3">
    <name type="scientific">Hyphomicrobium facile</name>
    <dbReference type="NCBI Taxonomy" id="51670"/>
    <lineage>
        <taxon>Bacteria</taxon>
        <taxon>Pseudomonadati</taxon>
        <taxon>Pseudomonadota</taxon>
        <taxon>Alphaproteobacteria</taxon>
        <taxon>Hyphomicrobiales</taxon>
        <taxon>Hyphomicrobiaceae</taxon>
        <taxon>Hyphomicrobium</taxon>
    </lineage>
</organism>
<evidence type="ECO:0000256" key="1">
    <source>
        <dbReference type="SAM" id="Phobius"/>
    </source>
</evidence>
<dbReference type="RefSeq" id="WP_092864147.1">
    <property type="nucleotide sequence ID" value="NZ_FPCH01000001.1"/>
</dbReference>
<dbReference type="InterPro" id="IPR052712">
    <property type="entry name" value="Acid_resist_chaperone_HdeD"/>
</dbReference>
<proteinExistence type="predicted"/>
<keyword evidence="1" id="KW-1133">Transmembrane helix</keyword>
<feature type="transmembrane region" description="Helical" evidence="1">
    <location>
        <begin position="16"/>
        <end position="36"/>
    </location>
</feature>
<dbReference type="EMBL" id="FPCH01000001">
    <property type="protein sequence ID" value="SFV27026.1"/>
    <property type="molecule type" value="Genomic_DNA"/>
</dbReference>
<evidence type="ECO:0000313" key="3">
    <source>
        <dbReference type="Proteomes" id="UP000199423"/>
    </source>
</evidence>
<evidence type="ECO:0000313" key="2">
    <source>
        <dbReference type="EMBL" id="SFV27026.1"/>
    </source>
</evidence>
<dbReference type="GO" id="GO:0005886">
    <property type="term" value="C:plasma membrane"/>
    <property type="evidence" value="ECO:0007669"/>
    <property type="project" value="TreeGrafter"/>
</dbReference>
<dbReference type="Proteomes" id="UP000199423">
    <property type="component" value="Unassembled WGS sequence"/>
</dbReference>
<feature type="transmembrane region" description="Helical" evidence="1">
    <location>
        <begin position="98"/>
        <end position="119"/>
    </location>
</feature>
<feature type="transmembrane region" description="Helical" evidence="1">
    <location>
        <begin position="42"/>
        <end position="62"/>
    </location>
</feature>
<sequence length="189" mass="20415">MTARPMLETRSEAADPSWWGAILVGAIFLFAGIFVLGDVVAATVISAFLIGILLAVAGVAEVFQAFSAQHWRGFAFRLLVGLLYVVCGLMLITDPARASIILTLVFAISLIASGFVRIFQAFQYWEWFGSLLLISGIVGIVAGLVILAQWPVSGLWVLGLLVGIDLMLHGVWWISLGGRLRQERSSVPA</sequence>
<dbReference type="PANTHER" id="PTHR34989">
    <property type="entry name" value="PROTEIN HDED"/>
    <property type="match status" value="1"/>
</dbReference>
<keyword evidence="1" id="KW-0812">Transmembrane</keyword>
<protein>
    <submittedName>
        <fullName evidence="2">Uncharacterized membrane protein HdeD, DUF308 family</fullName>
    </submittedName>
</protein>